<sequence length="192" mass="20016">MQRISWLCTSLLQRRRCCRLRLAQRAGLLHAVGNVVDVAAVRARRAVAHLLQAVGRVAHLDGVPPVARVRARRRAPVVVGAAVGTALGLGLAVERRRRRQRGRGRVRRAKGQVGAVLRQVLARGAAGARADKLPVAVNVADLDARAVGQARVGAKGALAALGVGGHGGHGRGGNGEEGSRVLHFGGVVGKDE</sequence>
<proteinExistence type="predicted"/>
<reference evidence="3 4" key="2">
    <citation type="journal article" date="2015" name="Eukaryot. Cell">
        <title>Asexual propagation of a virulent clone complex in a human and feline outbreak of sporotrichosis.</title>
        <authorList>
            <person name="Teixeira Mde M."/>
            <person name="Rodrigues A.M."/>
            <person name="Tsui C.K."/>
            <person name="de Almeida L.G."/>
            <person name="Van Diepeningen A.D."/>
            <person name="van den Ende B.G."/>
            <person name="Fernandes G.F."/>
            <person name="Kano R."/>
            <person name="Hamelin R.C."/>
            <person name="Lopes-Bezerra L.M."/>
            <person name="Vasconcelos A.T."/>
            <person name="de Hoog S."/>
            <person name="de Camargo Z.P."/>
            <person name="Felipe M.S."/>
        </authorList>
    </citation>
    <scope>NUCLEOTIDE SEQUENCE [LARGE SCALE GENOMIC DNA]</scope>
    <source>
        <strain evidence="3 4">1099-18</strain>
    </source>
</reference>
<feature type="region of interest" description="Disordered" evidence="1">
    <location>
        <begin position="166"/>
        <end position="192"/>
    </location>
</feature>
<feature type="compositionally biased region" description="Gly residues" evidence="1">
    <location>
        <begin position="166"/>
        <end position="176"/>
    </location>
</feature>
<dbReference type="VEuPathDB" id="FungiDB:SPSK_09883"/>
<evidence type="ECO:0000313" key="4">
    <source>
        <dbReference type="Proteomes" id="UP000033710"/>
    </source>
</evidence>
<name>A0A0F2M5Y3_SPOSC</name>
<evidence type="ECO:0000256" key="1">
    <source>
        <dbReference type="SAM" id="MobiDB-lite"/>
    </source>
</evidence>
<comment type="caution">
    <text evidence="3">The sequence shown here is derived from an EMBL/GenBank/DDBJ whole genome shotgun (WGS) entry which is preliminary data.</text>
</comment>
<gene>
    <name evidence="3" type="ORF">SPSK_09883</name>
</gene>
<keyword evidence="2" id="KW-1133">Transmembrane helix</keyword>
<protein>
    <submittedName>
        <fullName evidence="3">Uncharacterized protein</fullName>
    </submittedName>
</protein>
<accession>A0A0F2M5Y3</accession>
<dbReference type="KEGG" id="ssck:SPSK_09883"/>
<keyword evidence="2" id="KW-0812">Transmembrane</keyword>
<evidence type="ECO:0000313" key="3">
    <source>
        <dbReference type="EMBL" id="KJR84215.1"/>
    </source>
</evidence>
<dbReference type="GeneID" id="27671727"/>
<keyword evidence="2" id="KW-0472">Membrane</keyword>
<dbReference type="RefSeq" id="XP_016586891.1">
    <property type="nucleotide sequence ID" value="XM_016736450.1"/>
</dbReference>
<dbReference type="EMBL" id="AXCR01000007">
    <property type="protein sequence ID" value="KJR84215.1"/>
    <property type="molecule type" value="Genomic_DNA"/>
</dbReference>
<feature type="transmembrane region" description="Helical" evidence="2">
    <location>
        <begin position="75"/>
        <end position="93"/>
    </location>
</feature>
<organism evidence="3 4">
    <name type="scientific">Sporothrix schenckii 1099-18</name>
    <dbReference type="NCBI Taxonomy" id="1397361"/>
    <lineage>
        <taxon>Eukaryota</taxon>
        <taxon>Fungi</taxon>
        <taxon>Dikarya</taxon>
        <taxon>Ascomycota</taxon>
        <taxon>Pezizomycotina</taxon>
        <taxon>Sordariomycetes</taxon>
        <taxon>Sordariomycetidae</taxon>
        <taxon>Ophiostomatales</taxon>
        <taxon>Ophiostomataceae</taxon>
        <taxon>Sporothrix</taxon>
    </lineage>
</organism>
<dbReference type="Proteomes" id="UP000033710">
    <property type="component" value="Unassembled WGS sequence"/>
</dbReference>
<evidence type="ECO:0000256" key="2">
    <source>
        <dbReference type="SAM" id="Phobius"/>
    </source>
</evidence>
<dbReference type="AlphaFoldDB" id="A0A0F2M5Y3"/>
<reference evidence="3 4" key="1">
    <citation type="journal article" date="2014" name="BMC Genomics">
        <title>Comparative genomics of the major fungal agents of human and animal Sporotrichosis: Sporothrix schenckii and Sporothrix brasiliensis.</title>
        <authorList>
            <person name="Teixeira M.M."/>
            <person name="de Almeida L.G."/>
            <person name="Kubitschek-Barreira P."/>
            <person name="Alves F.L."/>
            <person name="Kioshima E.S."/>
            <person name="Abadio A.K."/>
            <person name="Fernandes L."/>
            <person name="Derengowski L.S."/>
            <person name="Ferreira K.S."/>
            <person name="Souza R.C."/>
            <person name="Ruiz J.C."/>
            <person name="de Andrade N.C."/>
            <person name="Paes H.C."/>
            <person name="Nicola A.M."/>
            <person name="Albuquerque P."/>
            <person name="Gerber A.L."/>
            <person name="Martins V.P."/>
            <person name="Peconick L.D."/>
            <person name="Neto A.V."/>
            <person name="Chaucanez C.B."/>
            <person name="Silva P.A."/>
            <person name="Cunha O.L."/>
            <person name="de Oliveira F.F."/>
            <person name="dos Santos T.C."/>
            <person name="Barros A.L."/>
            <person name="Soares M.A."/>
            <person name="de Oliveira L.M."/>
            <person name="Marini M.M."/>
            <person name="Villalobos-Duno H."/>
            <person name="Cunha M.M."/>
            <person name="de Hoog S."/>
            <person name="da Silveira J.F."/>
            <person name="Henrissat B."/>
            <person name="Nino-Vega G.A."/>
            <person name="Cisalpino P.S."/>
            <person name="Mora-Montes H.M."/>
            <person name="Almeida S.R."/>
            <person name="Stajich J.E."/>
            <person name="Lopes-Bezerra L.M."/>
            <person name="Vasconcelos A.T."/>
            <person name="Felipe M.S."/>
        </authorList>
    </citation>
    <scope>NUCLEOTIDE SEQUENCE [LARGE SCALE GENOMIC DNA]</scope>
    <source>
        <strain evidence="3 4">1099-18</strain>
    </source>
</reference>